<gene>
    <name evidence="1" type="ORF">GMARGA_LOCUS7427</name>
</gene>
<proteinExistence type="predicted"/>
<reference evidence="1 2" key="1">
    <citation type="submission" date="2021-06" db="EMBL/GenBank/DDBJ databases">
        <authorList>
            <person name="Kallberg Y."/>
            <person name="Tangrot J."/>
            <person name="Rosling A."/>
        </authorList>
    </citation>
    <scope>NUCLEOTIDE SEQUENCE [LARGE SCALE GENOMIC DNA]</scope>
    <source>
        <strain evidence="1 2">120-4 pot B 10/14</strain>
    </source>
</reference>
<protein>
    <submittedName>
        <fullName evidence="1">44891_t:CDS:1</fullName>
    </submittedName>
</protein>
<comment type="caution">
    <text evidence="1">The sequence shown here is derived from an EMBL/GenBank/DDBJ whole genome shotgun (WGS) entry which is preliminary data.</text>
</comment>
<dbReference type="EMBL" id="CAJVQB010003591">
    <property type="protein sequence ID" value="CAG8612470.1"/>
    <property type="molecule type" value="Genomic_DNA"/>
</dbReference>
<dbReference type="Proteomes" id="UP000789901">
    <property type="component" value="Unassembled WGS sequence"/>
</dbReference>
<accession>A0ABN7ULV9</accession>
<keyword evidence="2" id="KW-1185">Reference proteome</keyword>
<evidence type="ECO:0000313" key="2">
    <source>
        <dbReference type="Proteomes" id="UP000789901"/>
    </source>
</evidence>
<evidence type="ECO:0000313" key="1">
    <source>
        <dbReference type="EMBL" id="CAG8612470.1"/>
    </source>
</evidence>
<name>A0ABN7ULV9_GIGMA</name>
<organism evidence="1 2">
    <name type="scientific">Gigaspora margarita</name>
    <dbReference type="NCBI Taxonomy" id="4874"/>
    <lineage>
        <taxon>Eukaryota</taxon>
        <taxon>Fungi</taxon>
        <taxon>Fungi incertae sedis</taxon>
        <taxon>Mucoromycota</taxon>
        <taxon>Glomeromycotina</taxon>
        <taxon>Glomeromycetes</taxon>
        <taxon>Diversisporales</taxon>
        <taxon>Gigasporaceae</taxon>
        <taxon>Gigaspora</taxon>
    </lineage>
</organism>
<sequence>MAKISSILEYQDKIRQRLFRVYDAYKDKKHLETFLNMLVQFEDLLPPKGVIVIPNLRSTIYKASNAKITDNTHSNHYTRSW</sequence>